<dbReference type="OrthoDB" id="1122028at2"/>
<protein>
    <submittedName>
        <fullName evidence="2">BLUF domain-containing protein</fullName>
    </submittedName>
</protein>
<dbReference type="SUPFAM" id="SSF54975">
    <property type="entry name" value="Acylphosphatase/BLUF domain-like"/>
    <property type="match status" value="1"/>
</dbReference>
<evidence type="ECO:0000313" key="2">
    <source>
        <dbReference type="EMBL" id="KAB1156793.1"/>
    </source>
</evidence>
<sequence length="126" mass="14725">MYELIYMSSAANHLTKEDISEILLQARRFNFDNSVNGILLYIDGDFIQVLEGRKEVIENLFEKIKKDSRHNNVVILHEGIKSKREFPDWTMGFYSASYEILRSITGLKDLNKRDLSNIEDKNAFSF</sequence>
<dbReference type="Pfam" id="PF04940">
    <property type="entry name" value="BLUF"/>
    <property type="match status" value="1"/>
</dbReference>
<reference evidence="2 3" key="1">
    <citation type="submission" date="2019-09" db="EMBL/GenBank/DDBJ databases">
        <title>Flavobacterium sp. nov., isolated from glacier ice.</title>
        <authorList>
            <person name="Liu Q."/>
        </authorList>
    </citation>
    <scope>NUCLEOTIDE SEQUENCE [LARGE SCALE GENOMIC DNA]</scope>
    <source>
        <strain evidence="2 3">NBRC 112527</strain>
    </source>
</reference>
<organism evidence="2 3">
    <name type="scientific">Flavobacterium luteum</name>
    <dbReference type="NCBI Taxonomy" id="2026654"/>
    <lineage>
        <taxon>Bacteria</taxon>
        <taxon>Pseudomonadati</taxon>
        <taxon>Bacteroidota</taxon>
        <taxon>Flavobacteriia</taxon>
        <taxon>Flavobacteriales</taxon>
        <taxon>Flavobacteriaceae</taxon>
        <taxon>Flavobacterium</taxon>
    </lineage>
</organism>
<dbReference type="RefSeq" id="WP_151106787.1">
    <property type="nucleotide sequence ID" value="NZ_WAEM01000002.1"/>
</dbReference>
<dbReference type="Gene3D" id="3.30.70.100">
    <property type="match status" value="1"/>
</dbReference>
<proteinExistence type="predicted"/>
<dbReference type="GO" id="GO:0009882">
    <property type="term" value="F:blue light photoreceptor activity"/>
    <property type="evidence" value="ECO:0007669"/>
    <property type="project" value="InterPro"/>
</dbReference>
<dbReference type="Proteomes" id="UP000490922">
    <property type="component" value="Unassembled WGS sequence"/>
</dbReference>
<comment type="caution">
    <text evidence="2">The sequence shown here is derived from an EMBL/GenBank/DDBJ whole genome shotgun (WGS) entry which is preliminary data.</text>
</comment>
<dbReference type="InterPro" id="IPR007024">
    <property type="entry name" value="BLUF_domain"/>
</dbReference>
<dbReference type="SMART" id="SM01034">
    <property type="entry name" value="BLUF"/>
    <property type="match status" value="1"/>
</dbReference>
<feature type="domain" description="BLUF" evidence="1">
    <location>
        <begin position="1"/>
        <end position="92"/>
    </location>
</feature>
<accession>A0A7J5AH24</accession>
<dbReference type="AlphaFoldDB" id="A0A7J5AH24"/>
<keyword evidence="3" id="KW-1185">Reference proteome</keyword>
<gene>
    <name evidence="2" type="ORF">F6464_05415</name>
</gene>
<dbReference type="EMBL" id="WAEM01000002">
    <property type="protein sequence ID" value="KAB1156793.1"/>
    <property type="molecule type" value="Genomic_DNA"/>
</dbReference>
<dbReference type="InterPro" id="IPR036046">
    <property type="entry name" value="Acylphosphatase-like_dom_sf"/>
</dbReference>
<evidence type="ECO:0000313" key="3">
    <source>
        <dbReference type="Proteomes" id="UP000490922"/>
    </source>
</evidence>
<dbReference type="GO" id="GO:0071949">
    <property type="term" value="F:FAD binding"/>
    <property type="evidence" value="ECO:0007669"/>
    <property type="project" value="InterPro"/>
</dbReference>
<evidence type="ECO:0000259" key="1">
    <source>
        <dbReference type="PROSITE" id="PS50925"/>
    </source>
</evidence>
<dbReference type="PROSITE" id="PS50925">
    <property type="entry name" value="BLUF"/>
    <property type="match status" value="1"/>
</dbReference>
<name>A0A7J5AH24_9FLAO</name>